<protein>
    <submittedName>
        <fullName evidence="2">Uncharacterized protein</fullName>
    </submittedName>
</protein>
<feature type="transmembrane region" description="Helical" evidence="1">
    <location>
        <begin position="99"/>
        <end position="117"/>
    </location>
</feature>
<gene>
    <name evidence="2" type="ORF">A3A10_03080</name>
</gene>
<keyword evidence="1" id="KW-0472">Membrane</keyword>
<reference evidence="2 3" key="1">
    <citation type="journal article" date="2016" name="Nat. Commun.">
        <title>Thousands of microbial genomes shed light on interconnected biogeochemical processes in an aquifer system.</title>
        <authorList>
            <person name="Anantharaman K."/>
            <person name="Brown C.T."/>
            <person name="Hug L.A."/>
            <person name="Sharon I."/>
            <person name="Castelle C.J."/>
            <person name="Probst A.J."/>
            <person name="Thomas B.C."/>
            <person name="Singh A."/>
            <person name="Wilkins M.J."/>
            <person name="Karaoz U."/>
            <person name="Brodie E.L."/>
            <person name="Williams K.H."/>
            <person name="Hubbard S.S."/>
            <person name="Banfield J.F."/>
        </authorList>
    </citation>
    <scope>NUCLEOTIDE SEQUENCE [LARGE SCALE GENOMIC DNA]</scope>
</reference>
<feature type="transmembrane region" description="Helical" evidence="1">
    <location>
        <begin position="59"/>
        <end position="79"/>
    </location>
</feature>
<evidence type="ECO:0000313" key="2">
    <source>
        <dbReference type="EMBL" id="OHA14901.1"/>
    </source>
</evidence>
<dbReference type="AlphaFoldDB" id="A0A1G2LVT2"/>
<feature type="transmembrane region" description="Helical" evidence="1">
    <location>
        <begin position="16"/>
        <end position="38"/>
    </location>
</feature>
<evidence type="ECO:0000256" key="1">
    <source>
        <dbReference type="SAM" id="Phobius"/>
    </source>
</evidence>
<proteinExistence type="predicted"/>
<keyword evidence="1" id="KW-0812">Transmembrane</keyword>
<name>A0A1G2LVT2_9BACT</name>
<keyword evidence="1" id="KW-1133">Transmembrane helix</keyword>
<organism evidence="2 3">
    <name type="scientific">Candidatus Tagabacteria bacterium RIFCSPLOWO2_01_FULL_42_9</name>
    <dbReference type="NCBI Taxonomy" id="1802296"/>
    <lineage>
        <taxon>Bacteria</taxon>
        <taxon>Candidatus Tagaibacteriota</taxon>
    </lineage>
</organism>
<evidence type="ECO:0000313" key="3">
    <source>
        <dbReference type="Proteomes" id="UP000178116"/>
    </source>
</evidence>
<sequence length="184" mass="22521">MKVRAFEWFESWPQEVQIGLIFVVCSWFVFMITMPFVKRTVQRKWRKLKAEQCRRKQKFLWKILFWVHAIVLSLAYFGLDYAHEHSKVYGKYVDMYLSYFFVIVSFCIFLQILYEAVEGYVVGRFGPCPQNQKWKKFFDYLESSRKNIKSSAVYRGGSEKLKRMKRFIYFYIYCKIKNKLKRLF</sequence>
<comment type="caution">
    <text evidence="2">The sequence shown here is derived from an EMBL/GenBank/DDBJ whole genome shotgun (WGS) entry which is preliminary data.</text>
</comment>
<accession>A0A1G2LVT2</accession>
<dbReference type="Proteomes" id="UP000178116">
    <property type="component" value="Unassembled WGS sequence"/>
</dbReference>
<dbReference type="EMBL" id="MHRA01000040">
    <property type="protein sequence ID" value="OHA14901.1"/>
    <property type="molecule type" value="Genomic_DNA"/>
</dbReference>